<proteinExistence type="predicted"/>
<comment type="caution">
    <text evidence="2">The sequence shown here is derived from an EMBL/GenBank/DDBJ whole genome shotgun (WGS) entry which is preliminary data.</text>
</comment>
<reference evidence="2 3" key="1">
    <citation type="journal article" date="2024" name="IMA Fungus">
        <title>Apiospora arundinis, a panoply of carbohydrate-active enzymes and secondary metabolites.</title>
        <authorList>
            <person name="Sorensen T."/>
            <person name="Petersen C."/>
            <person name="Muurmann A.T."/>
            <person name="Christiansen J.V."/>
            <person name="Brundto M.L."/>
            <person name="Overgaard C.K."/>
            <person name="Boysen A.T."/>
            <person name="Wollenberg R.D."/>
            <person name="Larsen T.O."/>
            <person name="Sorensen J.L."/>
            <person name="Nielsen K.L."/>
            <person name="Sondergaard T.E."/>
        </authorList>
    </citation>
    <scope>NUCLEOTIDE SEQUENCE [LARGE SCALE GENOMIC DNA]</scope>
    <source>
        <strain evidence="2 3">AAU 773</strain>
    </source>
</reference>
<evidence type="ECO:0000313" key="3">
    <source>
        <dbReference type="Proteomes" id="UP001390339"/>
    </source>
</evidence>
<feature type="region of interest" description="Disordered" evidence="1">
    <location>
        <begin position="1"/>
        <end position="30"/>
    </location>
</feature>
<gene>
    <name evidence="2" type="ORF">PGQ11_011923</name>
</gene>
<evidence type="ECO:0000256" key="1">
    <source>
        <dbReference type="SAM" id="MobiDB-lite"/>
    </source>
</evidence>
<protein>
    <submittedName>
        <fullName evidence="2">Uncharacterized protein</fullName>
    </submittedName>
</protein>
<feature type="compositionally biased region" description="Basic and acidic residues" evidence="1">
    <location>
        <begin position="12"/>
        <end position="21"/>
    </location>
</feature>
<name>A0ABR2I129_9PEZI</name>
<evidence type="ECO:0000313" key="2">
    <source>
        <dbReference type="EMBL" id="KAK8856011.1"/>
    </source>
</evidence>
<dbReference type="Proteomes" id="UP001390339">
    <property type="component" value="Unassembled WGS sequence"/>
</dbReference>
<dbReference type="EMBL" id="JAPCWZ010000007">
    <property type="protein sequence ID" value="KAK8856011.1"/>
    <property type="molecule type" value="Genomic_DNA"/>
</dbReference>
<sequence length="121" mass="13786">MDHVARTSRMGKHAEIAEHGAKILGGEATSEPDIKDFDFHRKYGFSTSTADEFGLMAKRNERVSPAFKILLTLGEKAPRLYDIPVDYEYHDYDPNWGPWYEKKPKDLNKNAQAPEDSSTII</sequence>
<keyword evidence="3" id="KW-1185">Reference proteome</keyword>
<organism evidence="2 3">
    <name type="scientific">Apiospora arundinis</name>
    <dbReference type="NCBI Taxonomy" id="335852"/>
    <lineage>
        <taxon>Eukaryota</taxon>
        <taxon>Fungi</taxon>
        <taxon>Dikarya</taxon>
        <taxon>Ascomycota</taxon>
        <taxon>Pezizomycotina</taxon>
        <taxon>Sordariomycetes</taxon>
        <taxon>Xylariomycetidae</taxon>
        <taxon>Amphisphaeriales</taxon>
        <taxon>Apiosporaceae</taxon>
        <taxon>Apiospora</taxon>
    </lineage>
</organism>
<accession>A0ABR2I129</accession>